<evidence type="ECO:0000313" key="3">
    <source>
        <dbReference type="Proteomes" id="UP000189004"/>
    </source>
</evidence>
<dbReference type="AlphaFoldDB" id="A0A1V3C5J7"/>
<evidence type="ECO:0000313" key="2">
    <source>
        <dbReference type="EMBL" id="OOC55749.1"/>
    </source>
</evidence>
<evidence type="ECO:0000259" key="1">
    <source>
        <dbReference type="Pfam" id="PF16571"/>
    </source>
</evidence>
<dbReference type="STRING" id="501010.NOSIN_19530"/>
<accession>A0A1V3C5J7</accession>
<proteinExistence type="predicted"/>
<protein>
    <recommendedName>
        <fullName evidence="1">Elongation factor G-binding protein C-terminal treble-clef zinc-finger domain-containing protein</fullName>
    </recommendedName>
</protein>
<name>A0A1V3C5J7_9ACTN</name>
<dbReference type="InterPro" id="IPR032330">
    <property type="entry name" value="EF-G-binding_C"/>
</dbReference>
<keyword evidence="3" id="KW-1185">Reference proteome</keyword>
<dbReference type="OrthoDB" id="4171838at2"/>
<gene>
    <name evidence="2" type="ORF">NOSIN_19530</name>
</gene>
<organism evidence="2 3">
    <name type="scientific">Nocardiopsis sinuspersici</name>
    <dbReference type="NCBI Taxonomy" id="501010"/>
    <lineage>
        <taxon>Bacteria</taxon>
        <taxon>Bacillati</taxon>
        <taxon>Actinomycetota</taxon>
        <taxon>Actinomycetes</taxon>
        <taxon>Streptosporangiales</taxon>
        <taxon>Nocardiopsidaceae</taxon>
        <taxon>Nocardiopsis</taxon>
    </lineage>
</organism>
<dbReference type="RefSeq" id="WP_077692183.1">
    <property type="nucleotide sequence ID" value="NZ_MCOK01000001.1"/>
</dbReference>
<dbReference type="EMBL" id="MCOK01000001">
    <property type="protein sequence ID" value="OOC55749.1"/>
    <property type="molecule type" value="Genomic_DNA"/>
</dbReference>
<dbReference type="Pfam" id="PF16571">
    <property type="entry name" value="FBP_C"/>
    <property type="match status" value="1"/>
</dbReference>
<comment type="caution">
    <text evidence="2">The sequence shown here is derived from an EMBL/GenBank/DDBJ whole genome shotgun (WGS) entry which is preliminary data.</text>
</comment>
<reference evidence="3" key="1">
    <citation type="submission" date="2016-08" db="EMBL/GenBank/DDBJ databases">
        <authorList>
            <person name="Tokovenko B."/>
            <person name="Kalinowski J."/>
        </authorList>
    </citation>
    <scope>NUCLEOTIDE SEQUENCE [LARGE SCALE GENOMIC DNA]</scope>
    <source>
        <strain evidence="3">UTMC102</strain>
    </source>
</reference>
<sequence>MRAVTERDIRKSFVNCSQGEAKRLSLPRDLDRMPWEDLDFLGWRDHTAHERAYMVVERDDRLVGVALRLPTVRTGLRKSVCSVCLTTHRGQGVTLMAAPKAGRAGREGNTVGLLMCADLACSLYIRGKRSSGPGGRFEEDLTVEEQIERASANLAGFLDRLSV</sequence>
<feature type="domain" description="Elongation factor G-binding protein C-terminal treble-clef zinc-finger" evidence="1">
    <location>
        <begin position="8"/>
        <end position="160"/>
    </location>
</feature>
<dbReference type="Proteomes" id="UP000189004">
    <property type="component" value="Unassembled WGS sequence"/>
</dbReference>